<evidence type="ECO:0000313" key="2">
    <source>
        <dbReference type="Proteomes" id="UP001443914"/>
    </source>
</evidence>
<reference evidence="1" key="1">
    <citation type="submission" date="2024-03" db="EMBL/GenBank/DDBJ databases">
        <title>WGS assembly of Saponaria officinalis var. Norfolk2.</title>
        <authorList>
            <person name="Jenkins J."/>
            <person name="Shu S."/>
            <person name="Grimwood J."/>
            <person name="Barry K."/>
            <person name="Goodstein D."/>
            <person name="Schmutz J."/>
            <person name="Leebens-Mack J."/>
            <person name="Osbourn A."/>
        </authorList>
    </citation>
    <scope>NUCLEOTIDE SEQUENCE [LARGE SCALE GENOMIC DNA]</scope>
    <source>
        <strain evidence="1">JIC</strain>
    </source>
</reference>
<evidence type="ECO:0000313" key="1">
    <source>
        <dbReference type="EMBL" id="KAK9676274.1"/>
    </source>
</evidence>
<proteinExistence type="predicted"/>
<comment type="caution">
    <text evidence="1">The sequence shown here is derived from an EMBL/GenBank/DDBJ whole genome shotgun (WGS) entry which is preliminary data.</text>
</comment>
<name>A0AAW1HK99_SAPOF</name>
<dbReference type="PANTHER" id="PTHR36391">
    <property type="entry name" value="FURRY"/>
    <property type="match status" value="1"/>
</dbReference>
<accession>A0AAW1HK99</accession>
<dbReference type="PANTHER" id="PTHR36391:SF1">
    <property type="entry name" value="FURRY"/>
    <property type="match status" value="1"/>
</dbReference>
<gene>
    <name evidence="1" type="ORF">RND81_11G065900</name>
</gene>
<dbReference type="AlphaFoldDB" id="A0AAW1HK99"/>
<dbReference type="EMBL" id="JBDFQZ010000011">
    <property type="protein sequence ID" value="KAK9676274.1"/>
    <property type="molecule type" value="Genomic_DNA"/>
</dbReference>
<sequence length="112" mass="12638">MSTLKTAATTVVQTLKRHLKAPWEITGPCASPEYKSAVPKATEYRPFFPATEPQHAIIPTANTDTFFDIKYFPPDVQKMMKEKKFDLSDFPQPYLVFAVEEDYNAIGGGYTN</sequence>
<keyword evidence="2" id="KW-1185">Reference proteome</keyword>
<protein>
    <submittedName>
        <fullName evidence="1">Uncharacterized protein</fullName>
    </submittedName>
</protein>
<dbReference type="Proteomes" id="UP001443914">
    <property type="component" value="Unassembled WGS sequence"/>
</dbReference>
<organism evidence="1 2">
    <name type="scientific">Saponaria officinalis</name>
    <name type="common">Common soapwort</name>
    <name type="synonym">Lychnis saponaria</name>
    <dbReference type="NCBI Taxonomy" id="3572"/>
    <lineage>
        <taxon>Eukaryota</taxon>
        <taxon>Viridiplantae</taxon>
        <taxon>Streptophyta</taxon>
        <taxon>Embryophyta</taxon>
        <taxon>Tracheophyta</taxon>
        <taxon>Spermatophyta</taxon>
        <taxon>Magnoliopsida</taxon>
        <taxon>eudicotyledons</taxon>
        <taxon>Gunneridae</taxon>
        <taxon>Pentapetalae</taxon>
        <taxon>Caryophyllales</taxon>
        <taxon>Caryophyllaceae</taxon>
        <taxon>Caryophylleae</taxon>
        <taxon>Saponaria</taxon>
    </lineage>
</organism>